<dbReference type="PANTHER" id="PTHR21485:SF3">
    <property type="entry name" value="N-ACYLNEURAMINATE CYTIDYLYLTRANSFERASE"/>
    <property type="match status" value="1"/>
</dbReference>
<evidence type="ECO:0000256" key="9">
    <source>
        <dbReference type="ARBA" id="ARBA00022842"/>
    </source>
</evidence>
<comment type="subunit">
    <text evidence="4">Homotetramer.</text>
</comment>
<dbReference type="GO" id="GO:0008781">
    <property type="term" value="F:N-acylneuraminate cytidylyltransferase activity"/>
    <property type="evidence" value="ECO:0007669"/>
    <property type="project" value="TreeGrafter"/>
</dbReference>
<evidence type="ECO:0000256" key="1">
    <source>
        <dbReference type="ARBA" id="ARBA00000898"/>
    </source>
</evidence>
<dbReference type="Pfam" id="PF00702">
    <property type="entry name" value="Hydrolase"/>
    <property type="match status" value="1"/>
</dbReference>
<evidence type="ECO:0000256" key="4">
    <source>
        <dbReference type="ARBA" id="ARBA00011881"/>
    </source>
</evidence>
<dbReference type="STRING" id="1795827.A7P95_05015"/>
<dbReference type="InterPro" id="IPR050793">
    <property type="entry name" value="CMP-NeuNAc_synthase"/>
</dbReference>
<dbReference type="NCBIfam" id="TIGR01670">
    <property type="entry name" value="KdsC-phosphatas"/>
    <property type="match status" value="1"/>
</dbReference>
<dbReference type="EC" id="3.1.3.45" evidence="5"/>
<dbReference type="InterPro" id="IPR010023">
    <property type="entry name" value="KdsC_fam"/>
</dbReference>
<accession>A0A1A9RWQ4</accession>
<proteinExistence type="inferred from homology"/>
<keyword evidence="7 11" id="KW-0479">Metal-binding</keyword>
<dbReference type="FunFam" id="3.40.50.1000:FF:000029">
    <property type="entry name" value="3-deoxy-D-manno-octulosonate 8-phosphate phosphatase KdsC"/>
    <property type="match status" value="1"/>
</dbReference>
<evidence type="ECO:0000256" key="2">
    <source>
        <dbReference type="ARBA" id="ARBA00001946"/>
    </source>
</evidence>
<evidence type="ECO:0000256" key="8">
    <source>
        <dbReference type="ARBA" id="ARBA00022801"/>
    </source>
</evidence>
<dbReference type="Gene3D" id="3.40.50.1000">
    <property type="entry name" value="HAD superfamily/HAD-like"/>
    <property type="match status" value="1"/>
</dbReference>
<dbReference type="InterPro" id="IPR036412">
    <property type="entry name" value="HAD-like_sf"/>
</dbReference>
<evidence type="ECO:0000313" key="13">
    <source>
        <dbReference type="Proteomes" id="UP000077885"/>
    </source>
</evidence>
<dbReference type="SFLD" id="SFLDF00036">
    <property type="entry name" value="deoxy-d-mannose-octulosonate_8"/>
    <property type="match status" value="1"/>
</dbReference>
<comment type="catalytic activity">
    <reaction evidence="1">
        <text>3-deoxy-alpha-D-manno-2-octulosonate-8-phosphate + H2O = 3-deoxy-alpha-D-manno-oct-2-ulosonate + phosphate</text>
        <dbReference type="Rhea" id="RHEA:11500"/>
        <dbReference type="ChEBI" id="CHEBI:15377"/>
        <dbReference type="ChEBI" id="CHEBI:43474"/>
        <dbReference type="ChEBI" id="CHEBI:85985"/>
        <dbReference type="ChEBI" id="CHEBI:85986"/>
        <dbReference type="EC" id="3.1.3.45"/>
    </reaction>
</comment>
<dbReference type="PANTHER" id="PTHR21485">
    <property type="entry name" value="HAD SUPERFAMILY MEMBERS CMAS AND KDSC"/>
    <property type="match status" value="1"/>
</dbReference>
<name>A0A1A9RWQ4_9NEIS</name>
<gene>
    <name evidence="12" type="ORF">A7P95_05015</name>
</gene>
<dbReference type="RefSeq" id="WP_067592122.1">
    <property type="nucleotide sequence ID" value="NZ_LXSL01000017.1"/>
</dbReference>
<keyword evidence="9 11" id="KW-0460">Magnesium</keyword>
<dbReference type="EMBL" id="LXSL01000017">
    <property type="protein sequence ID" value="OAM29097.1"/>
    <property type="molecule type" value="Genomic_DNA"/>
</dbReference>
<evidence type="ECO:0000313" key="12">
    <source>
        <dbReference type="EMBL" id="OAM29097.1"/>
    </source>
</evidence>
<dbReference type="SUPFAM" id="SSF56784">
    <property type="entry name" value="HAD-like"/>
    <property type="match status" value="1"/>
</dbReference>
<comment type="caution">
    <text evidence="12">The sequence shown here is derived from an EMBL/GenBank/DDBJ whole genome shotgun (WGS) entry which is preliminary data.</text>
</comment>
<keyword evidence="8" id="KW-0378">Hydrolase</keyword>
<evidence type="ECO:0000256" key="10">
    <source>
        <dbReference type="ARBA" id="ARBA00031051"/>
    </source>
</evidence>
<feature type="binding site" evidence="11">
    <location>
        <position position="25"/>
    </location>
    <ligand>
        <name>Mg(2+)</name>
        <dbReference type="ChEBI" id="CHEBI:18420"/>
    </ligand>
</feature>
<dbReference type="InterPro" id="IPR023214">
    <property type="entry name" value="HAD_sf"/>
</dbReference>
<feature type="binding site" evidence="11">
    <location>
        <position position="118"/>
    </location>
    <ligand>
        <name>Mg(2+)</name>
        <dbReference type="ChEBI" id="CHEBI:18420"/>
    </ligand>
</feature>
<comment type="cofactor">
    <cofactor evidence="2 11">
        <name>Mg(2+)</name>
        <dbReference type="ChEBI" id="CHEBI:18420"/>
    </cofactor>
</comment>
<evidence type="ECO:0000256" key="5">
    <source>
        <dbReference type="ARBA" id="ARBA00013066"/>
    </source>
</evidence>
<dbReference type="CDD" id="cd01630">
    <property type="entry name" value="HAD_KDO-like"/>
    <property type="match status" value="1"/>
</dbReference>
<evidence type="ECO:0000256" key="6">
    <source>
        <dbReference type="ARBA" id="ARBA00020092"/>
    </source>
</evidence>
<dbReference type="SFLD" id="SFLDG01136">
    <property type="entry name" value="C1.6:_Phosphoserine_Phosphatas"/>
    <property type="match status" value="1"/>
</dbReference>
<dbReference type="Proteomes" id="UP000077885">
    <property type="component" value="Unassembled WGS sequence"/>
</dbReference>
<sequence length="182" mass="19860">MRPYPPEPPAELARAAAQIKLLIMDVDGVLTDGRIFIRDNGEEIKAFHTLDGHGIKMLHQCGVRTAIITGRDAPSVALRAKQLGIHYYFKGISDKRVAYAELRAAAGVAEHECAYIGDDVVDLPVMVRCGLPAAVPEAHPFVLQHAAYITRRPAGAGAVRELCDLIMQAKGYLKTALEQYTQ</sequence>
<evidence type="ECO:0000256" key="3">
    <source>
        <dbReference type="ARBA" id="ARBA00005893"/>
    </source>
</evidence>
<dbReference type="AlphaFoldDB" id="A0A1A9RWQ4"/>
<dbReference type="OrthoDB" id="9805604at2"/>
<protein>
    <recommendedName>
        <fullName evidence="6">3-deoxy-D-manno-octulosonate 8-phosphate phosphatase KdsC</fullName>
        <ecNumber evidence="5">3.1.3.45</ecNumber>
    </recommendedName>
    <alternativeName>
        <fullName evidence="10">KDO 8-P phosphatase</fullName>
    </alternativeName>
</protein>
<dbReference type="PIRSF" id="PIRSF006118">
    <property type="entry name" value="KDO8-P_Ptase"/>
    <property type="match status" value="1"/>
</dbReference>
<feature type="binding site" evidence="11">
    <location>
        <position position="27"/>
    </location>
    <ligand>
        <name>substrate</name>
    </ligand>
</feature>
<dbReference type="SFLD" id="SFLDG01138">
    <property type="entry name" value="C1.6.2:_Deoxy-d-mannose-octulo"/>
    <property type="match status" value="1"/>
</dbReference>
<dbReference type="SFLD" id="SFLDS00003">
    <property type="entry name" value="Haloacid_Dehalogenase"/>
    <property type="match status" value="1"/>
</dbReference>
<organism evidence="12 13">
    <name type="scientific">Eikenella longinqua</name>
    <dbReference type="NCBI Taxonomy" id="1795827"/>
    <lineage>
        <taxon>Bacteria</taxon>
        <taxon>Pseudomonadati</taxon>
        <taxon>Pseudomonadota</taxon>
        <taxon>Betaproteobacteria</taxon>
        <taxon>Neisseriales</taxon>
        <taxon>Neisseriaceae</taxon>
        <taxon>Eikenella</taxon>
    </lineage>
</organism>
<evidence type="ECO:0000256" key="7">
    <source>
        <dbReference type="ARBA" id="ARBA00022723"/>
    </source>
</evidence>
<reference evidence="13" key="1">
    <citation type="submission" date="2016-05" db="EMBL/GenBank/DDBJ databases">
        <title>Draft genome of Corynebacterium afermentans subsp. afermentans LCDC 88199T.</title>
        <authorList>
            <person name="Bernier A.-M."/>
            <person name="Bernard K."/>
        </authorList>
    </citation>
    <scope>NUCLEOTIDE SEQUENCE [LARGE SCALE GENOMIC DNA]</scope>
    <source>
        <strain evidence="13">NML02-A-017</strain>
    </source>
</reference>
<dbReference type="GO" id="GO:0019143">
    <property type="term" value="F:3-deoxy-manno-octulosonate-8-phosphatase activity"/>
    <property type="evidence" value="ECO:0007669"/>
    <property type="project" value="UniProtKB-EC"/>
</dbReference>
<dbReference type="GO" id="GO:0046872">
    <property type="term" value="F:metal ion binding"/>
    <property type="evidence" value="ECO:0007669"/>
    <property type="project" value="UniProtKB-KW"/>
</dbReference>
<comment type="similarity">
    <text evidence="3">Belongs to the KdsC family.</text>
</comment>
<keyword evidence="13" id="KW-1185">Reference proteome</keyword>
<evidence type="ECO:0000256" key="11">
    <source>
        <dbReference type="PIRSR" id="PIRSR006118-2"/>
    </source>
</evidence>